<dbReference type="InterPro" id="IPR019777">
    <property type="entry name" value="Form_AcTrfase_GR_CS"/>
</dbReference>
<dbReference type="GO" id="GO:0008861">
    <property type="term" value="F:formate C-acetyltransferase activity"/>
    <property type="evidence" value="ECO:0007669"/>
    <property type="project" value="UniProtKB-EC"/>
</dbReference>
<dbReference type="AlphaFoldDB" id="A0A0M2NDU3"/>
<dbReference type="NCBIfam" id="TIGR01774">
    <property type="entry name" value="PFL2-3"/>
    <property type="match status" value="1"/>
</dbReference>
<dbReference type="EC" id="2.3.1.54" evidence="6"/>
<feature type="domain" description="Glycine radical" evidence="4">
    <location>
        <begin position="666"/>
        <end position="787"/>
    </location>
</feature>
<dbReference type="PROSITE" id="PS51554">
    <property type="entry name" value="PFL"/>
    <property type="match status" value="1"/>
</dbReference>
<dbReference type="GO" id="GO:0005829">
    <property type="term" value="C:cytosol"/>
    <property type="evidence" value="ECO:0007669"/>
    <property type="project" value="TreeGrafter"/>
</dbReference>
<dbReference type="PATRIC" id="fig|270498.16.peg.1078"/>
<dbReference type="OrthoDB" id="9803969at2"/>
<dbReference type="Gene3D" id="3.20.70.20">
    <property type="match status" value="1"/>
</dbReference>
<dbReference type="InterPro" id="IPR051215">
    <property type="entry name" value="GRE"/>
</dbReference>
<keyword evidence="6" id="KW-0012">Acyltransferase</keyword>
<dbReference type="InterPro" id="IPR001150">
    <property type="entry name" value="Gly_radical"/>
</dbReference>
<keyword evidence="1 3" id="KW-0556">Organic radical</keyword>
<feature type="modified residue" description="Glycine radical" evidence="3">
    <location>
        <position position="762"/>
    </location>
</feature>
<evidence type="ECO:0000256" key="2">
    <source>
        <dbReference type="ARBA" id="ARBA00023239"/>
    </source>
</evidence>
<organism evidence="6 7">
    <name type="scientific">Christensenella hongkongensis</name>
    <dbReference type="NCBI Taxonomy" id="270498"/>
    <lineage>
        <taxon>Bacteria</taxon>
        <taxon>Bacillati</taxon>
        <taxon>Bacillota</taxon>
        <taxon>Clostridia</taxon>
        <taxon>Christensenellales</taxon>
        <taxon>Christensenellaceae</taxon>
        <taxon>Christensenella</taxon>
    </lineage>
</organism>
<dbReference type="Pfam" id="PF02901">
    <property type="entry name" value="PFL-like"/>
    <property type="match status" value="1"/>
</dbReference>
<dbReference type="RefSeq" id="WP_046443673.1">
    <property type="nucleotide sequence ID" value="NZ_LAYJ01000102.1"/>
</dbReference>
<dbReference type="Pfam" id="PF01228">
    <property type="entry name" value="Gly_radical"/>
    <property type="match status" value="1"/>
</dbReference>
<keyword evidence="2 6" id="KW-0456">Lyase</keyword>
<dbReference type="InterPro" id="IPR004184">
    <property type="entry name" value="PFL_dom"/>
</dbReference>
<keyword evidence="6" id="KW-0808">Transferase</keyword>
<sequence>MSDRITALKNAFFSATRSADIERAVLVTESYQNNENKSDPMKRALALRHIMEHMTISIHDHELIVGCHARKVRSTPMFPDYAAGWLSTQMDDFMTRQGDRFAITEEQKKEMHKCLRYWKGRALDERVMACVPDDLQKIIDFGVIYNASYASKSPGHLVPNYEYLLATGFDNIICICKEKLSALDSLMDDYVDKREFYLSCIEAMKAVIKYMNRFSALAKNMAKKESNPARKKELLQIAENCANIPARPASSYWEALQFIYLTQLAIQLEGNGLAISIGRLDKYLYPYYKADLDAGKIDHDSALELMECFYLKLSEIDKISSNESTLVNTGPAHGQTITIGGTLADGSDVTNDVSILVLEADRGIGLAQPDIAVRIHEHTSQRLIDAVTENVKAGLNKVKIYNDKLIGQAVKQIGASDADAYNFSFLGCSEPVIDGKTNSWGNCGHINLAKCFELALNDGKCMLTGQQMGPQTGDPCSFTSIEDVKDAYRKQVNYFTDILIRYDRVIDMCHKKFLSLPFCSVVIDDCIEKGVDFERGGATYNYTSPLGVGPITVGDSLVAIEKFVFDEKSLSMAELVAALKNDFADNEPLRLMLKNKAPKYGNDIDKADDMSDFAVAVFCDALEGPRNARGGIFTAGIYYMTANVPNGEHTAATPNGRHAGEPLNDGGVSPTHGDDKCGATAILRSAGKLCNVRAGHGSVLNQLLHPSIFKGEDSKRVFGEYMRSIVDCGVWETQFNVVTQDDLKHAQECPDEYRSLVVRVAGYSAFFTVLGKDVQDDIIDRTSLLQY</sequence>
<proteinExistence type="predicted"/>
<name>A0A0M2NDU3_9FIRM</name>
<dbReference type="Proteomes" id="UP000034076">
    <property type="component" value="Unassembled WGS sequence"/>
</dbReference>
<evidence type="ECO:0000313" key="6">
    <source>
        <dbReference type="EMBL" id="KKI50694.1"/>
    </source>
</evidence>
<accession>A0A0M2NDU3</accession>
<comment type="caution">
    <text evidence="6">The sequence shown here is derived from an EMBL/GenBank/DDBJ whole genome shotgun (WGS) entry which is preliminary data.</text>
</comment>
<dbReference type="PANTHER" id="PTHR43641:SF2">
    <property type="entry name" value="DEHYDRATASE YBIW-RELATED"/>
    <property type="match status" value="1"/>
</dbReference>
<evidence type="ECO:0000256" key="3">
    <source>
        <dbReference type="PROSITE-ProRule" id="PRU00493"/>
    </source>
</evidence>
<evidence type="ECO:0000313" key="7">
    <source>
        <dbReference type="Proteomes" id="UP000034076"/>
    </source>
</evidence>
<dbReference type="PROSITE" id="PS00850">
    <property type="entry name" value="GLY_RADICAL_1"/>
    <property type="match status" value="1"/>
</dbReference>
<dbReference type="PROSITE" id="PS51149">
    <property type="entry name" value="GLY_RADICAL_2"/>
    <property type="match status" value="1"/>
</dbReference>
<feature type="domain" description="PFL" evidence="5">
    <location>
        <begin position="3"/>
        <end position="658"/>
    </location>
</feature>
<keyword evidence="7" id="KW-1185">Reference proteome</keyword>
<dbReference type="EMBL" id="LAYJ01000102">
    <property type="protein sequence ID" value="KKI50694.1"/>
    <property type="molecule type" value="Genomic_DNA"/>
</dbReference>
<gene>
    <name evidence="6" type="ORF">CHK_1809</name>
</gene>
<dbReference type="PANTHER" id="PTHR43641">
    <property type="entry name" value="FORMATE ACETYLTRANSFERASE 3-RELATED"/>
    <property type="match status" value="1"/>
</dbReference>
<dbReference type="SUPFAM" id="SSF51998">
    <property type="entry name" value="PFL-like glycyl radical enzymes"/>
    <property type="match status" value="1"/>
</dbReference>
<evidence type="ECO:0000259" key="5">
    <source>
        <dbReference type="PROSITE" id="PS51554"/>
    </source>
</evidence>
<dbReference type="InterPro" id="IPR010098">
    <property type="entry name" value="PFL2/GDeHydtase_fam"/>
</dbReference>
<reference evidence="6 7" key="1">
    <citation type="submission" date="2015-04" db="EMBL/GenBank/DDBJ databases">
        <title>Draft genome sequence of bacteremic isolate Catabacter hongkongensis type strain HKU16T.</title>
        <authorList>
            <person name="Lau S.K."/>
            <person name="Teng J.L."/>
            <person name="Huang Y."/>
            <person name="Curreem S.O."/>
            <person name="Tsui S.K."/>
            <person name="Woo P.C."/>
        </authorList>
    </citation>
    <scope>NUCLEOTIDE SEQUENCE [LARGE SCALE GENOMIC DNA]</scope>
    <source>
        <strain evidence="6 7">HKU16</strain>
    </source>
</reference>
<protein>
    <submittedName>
        <fullName evidence="6">Pyruvate formate-lyase</fullName>
        <ecNumber evidence="6">2.3.1.54</ecNumber>
    </submittedName>
</protein>
<keyword evidence="6" id="KW-0670">Pyruvate</keyword>
<dbReference type="GO" id="GO:0016829">
    <property type="term" value="F:lyase activity"/>
    <property type="evidence" value="ECO:0007669"/>
    <property type="project" value="UniProtKB-KW"/>
</dbReference>
<evidence type="ECO:0000256" key="1">
    <source>
        <dbReference type="ARBA" id="ARBA00022818"/>
    </source>
</evidence>
<dbReference type="STRING" id="270498.CHK_1809"/>
<evidence type="ECO:0000259" key="4">
    <source>
        <dbReference type="PROSITE" id="PS51149"/>
    </source>
</evidence>